<dbReference type="Gene3D" id="3.40.190.10">
    <property type="entry name" value="Periplasmic binding protein-like II"/>
    <property type="match status" value="1"/>
</dbReference>
<dbReference type="PROSITE" id="PS51257">
    <property type="entry name" value="PROKAR_LIPOPROTEIN"/>
    <property type="match status" value="1"/>
</dbReference>
<dbReference type="KEGG" id="mcol:MCOLE_v1c00320"/>
<protein>
    <submittedName>
        <fullName evidence="1">sn-glycerol-3-phosphate ABC transporter substrate-binding protein</fullName>
    </submittedName>
</protein>
<dbReference type="AlphaFoldDB" id="A0A2K8P1B0"/>
<evidence type="ECO:0000313" key="2">
    <source>
        <dbReference type="Proteomes" id="UP000232221"/>
    </source>
</evidence>
<organism evidence="1 2">
    <name type="scientific">Mesoplasma coleopterae</name>
    <dbReference type="NCBI Taxonomy" id="324078"/>
    <lineage>
        <taxon>Bacteria</taxon>
        <taxon>Bacillati</taxon>
        <taxon>Mycoplasmatota</taxon>
        <taxon>Mollicutes</taxon>
        <taxon>Entomoplasmatales</taxon>
        <taxon>Entomoplasmataceae</taxon>
        <taxon>Mesoplasma</taxon>
    </lineage>
</organism>
<sequence length="699" mass="76597">MKKLLLTLSSVTLVGTAGMSVVSCGVKPEKNVIFMLPGEAVGVGSTDKIDAYTDLVQEFNELHAGEKGFVPIQVKWAKSGTINDAILTGDNLPDLYISYADAVSLYANTKVSDQVRDMETSIGEAGFKNFEKDVVDESFLQEGQYKMQGSDKATQIVLPFGKSVEMSVINVNFFLEFVSKINVTDFNGKEISSKVKTEFENFNKEKRKNLTGDGSLSKTTVFAADKVNLDDVWFENANLKDVQKSLVEALEPLSKIGSTADSGESVDDVIRDVFAKNETIISLAKVYNEIFSQTKNIDLKYENTKNLKMDSVNPSSGKHFSVGIDSLANKYFMDHAARTGKGSIDITDENNNFFYSANYDKETRVANVNFNEESQGFKDTSDFLQAFKEIAKENNSNNNLGSYAEQWNGTLNLSRQEGTTKYYTSDSFLVGSSFMSSGSSAGAYNFTKAKYVNNVGYSPVTNADVLTTSTSTAQGEKSVFMSQGPGLAGFKSNGSNSEEKEKTVTAFLNYMMQPKQAADFALKSNYMPPTKSGMLIYQNYVNGNYNNKEAKNQKNAIKNPTALDGVVNKLNEKEKTNKYTVDNTFTGIYSTSKGSLSSQASPNAVNSGFIEKYLAEGADRILVTSTPSPIGATVRDSIATAITGTGTITDISKAKDTKFSDILNAESKVYTLQNYVMKKNNTDMFSKINLTHNSKNKKK</sequence>
<accession>A0A2K8P1B0</accession>
<name>A0A2K8P1B0_9MOLU</name>
<dbReference type="RefSeq" id="WP_100670410.1">
    <property type="nucleotide sequence ID" value="NZ_CP024968.1"/>
</dbReference>
<dbReference type="Proteomes" id="UP000232221">
    <property type="component" value="Chromosome"/>
</dbReference>
<evidence type="ECO:0000313" key="1">
    <source>
        <dbReference type="EMBL" id="ATZ20547.1"/>
    </source>
</evidence>
<reference evidence="1 2" key="1">
    <citation type="submission" date="2017-11" db="EMBL/GenBank/DDBJ databases">
        <title>Genome sequence of Mesoplasma coleopterae BARC 779 (ATCC 49583).</title>
        <authorList>
            <person name="Lo W.-S."/>
            <person name="Kuo C.-H."/>
        </authorList>
    </citation>
    <scope>NUCLEOTIDE SEQUENCE [LARGE SCALE GENOMIC DNA]</scope>
    <source>
        <strain evidence="1 2">BARC 779</strain>
    </source>
</reference>
<gene>
    <name evidence="1" type="primary">ugpB</name>
    <name evidence="1" type="ORF">MCOLE_v1c00320</name>
</gene>
<keyword evidence="2" id="KW-1185">Reference proteome</keyword>
<proteinExistence type="predicted"/>
<dbReference type="EMBL" id="CP024968">
    <property type="protein sequence ID" value="ATZ20547.1"/>
    <property type="molecule type" value="Genomic_DNA"/>
</dbReference>
<dbReference type="OrthoDB" id="391603at2"/>